<organism evidence="10 11">
    <name type="scientific">Candidatus Gottesmanbacteria bacterium CG1_02_37_22</name>
    <dbReference type="NCBI Taxonomy" id="1805209"/>
    <lineage>
        <taxon>Bacteria</taxon>
        <taxon>Candidatus Gottesmaniibacteriota</taxon>
    </lineage>
</organism>
<evidence type="ECO:0000256" key="4">
    <source>
        <dbReference type="ARBA" id="ARBA00022475"/>
    </source>
</evidence>
<accession>A0A1J4TS01</accession>
<evidence type="ECO:0000256" key="7">
    <source>
        <dbReference type="ARBA" id="ARBA00023136"/>
    </source>
</evidence>
<feature type="transmembrane region" description="Helical" evidence="8">
    <location>
        <begin position="99"/>
        <end position="118"/>
    </location>
</feature>
<keyword evidence="6 8" id="KW-1133">Transmembrane helix</keyword>
<reference evidence="10 11" key="1">
    <citation type="journal article" date="2016" name="Environ. Microbiol.">
        <title>Genomic resolution of a cold subsurface aquifer community provides metabolic insights for novel microbes adapted to high CO concentrations.</title>
        <authorList>
            <person name="Probst A.J."/>
            <person name="Castelle C.J."/>
            <person name="Singh A."/>
            <person name="Brown C.T."/>
            <person name="Anantharaman K."/>
            <person name="Sharon I."/>
            <person name="Hug L.A."/>
            <person name="Burstein D."/>
            <person name="Emerson J.B."/>
            <person name="Thomas B.C."/>
            <person name="Banfield J.F."/>
        </authorList>
    </citation>
    <scope>NUCLEOTIDE SEQUENCE [LARGE SCALE GENOMIC DNA]</scope>
    <source>
        <strain evidence="10">CG1_02_37_22</strain>
    </source>
</reference>
<dbReference type="STRING" id="1805209.AUJ73_03240"/>
<name>A0A1J4TS01_9BACT</name>
<dbReference type="PANTHER" id="PTHR43470">
    <property type="entry name" value="PHOSPHATE TRANSPORT SYSTEM PERMEASE PROTEIN PSTA-RELATED"/>
    <property type="match status" value="1"/>
</dbReference>
<evidence type="ECO:0000313" key="10">
    <source>
        <dbReference type="EMBL" id="OIO13803.1"/>
    </source>
</evidence>
<evidence type="ECO:0000256" key="6">
    <source>
        <dbReference type="ARBA" id="ARBA00022989"/>
    </source>
</evidence>
<dbReference type="EMBL" id="MNUY01000049">
    <property type="protein sequence ID" value="OIO13803.1"/>
    <property type="molecule type" value="Genomic_DNA"/>
</dbReference>
<comment type="subcellular location">
    <subcellularLocation>
        <location evidence="1 8">Cell membrane</location>
        <topology evidence="1 8">Multi-pass membrane protein</topology>
    </subcellularLocation>
</comment>
<comment type="caution">
    <text evidence="8">Lacks conserved residue(s) required for the propagation of feature annotation.</text>
</comment>
<protein>
    <recommendedName>
        <fullName evidence="8">Phosphate transport system permease protein PstA</fullName>
    </recommendedName>
</protein>
<dbReference type="InterPro" id="IPR000515">
    <property type="entry name" value="MetI-like"/>
</dbReference>
<feature type="transmembrane region" description="Helical" evidence="8">
    <location>
        <begin position="12"/>
        <end position="37"/>
    </location>
</feature>
<dbReference type="SUPFAM" id="SSF161098">
    <property type="entry name" value="MetI-like"/>
    <property type="match status" value="1"/>
</dbReference>
<evidence type="ECO:0000256" key="3">
    <source>
        <dbReference type="ARBA" id="ARBA00022448"/>
    </source>
</evidence>
<proteinExistence type="inferred from homology"/>
<dbReference type="InterPro" id="IPR035906">
    <property type="entry name" value="MetI-like_sf"/>
</dbReference>
<keyword evidence="5 8" id="KW-0812">Transmembrane</keyword>
<dbReference type="Gene3D" id="1.10.3720.10">
    <property type="entry name" value="MetI-like"/>
    <property type="match status" value="1"/>
</dbReference>
<feature type="transmembrane region" description="Helical" evidence="8">
    <location>
        <begin position="245"/>
        <end position="268"/>
    </location>
</feature>
<evidence type="ECO:0000259" key="9">
    <source>
        <dbReference type="PROSITE" id="PS50928"/>
    </source>
</evidence>
<keyword evidence="3" id="KW-0813">Transport</keyword>
<dbReference type="PANTHER" id="PTHR43470:SF3">
    <property type="entry name" value="PHOSPHATE TRANSPORT SYSTEM PERMEASE PROTEIN PSTA-RELATED"/>
    <property type="match status" value="1"/>
</dbReference>
<dbReference type="GO" id="GO:0005315">
    <property type="term" value="F:phosphate transmembrane transporter activity"/>
    <property type="evidence" value="ECO:0007669"/>
    <property type="project" value="InterPro"/>
</dbReference>
<evidence type="ECO:0000256" key="2">
    <source>
        <dbReference type="ARBA" id="ARBA00007069"/>
    </source>
</evidence>
<comment type="caution">
    <text evidence="10">The sequence shown here is derived from an EMBL/GenBank/DDBJ whole genome shotgun (WGS) entry which is preliminary data.</text>
</comment>
<dbReference type="CDD" id="cd06261">
    <property type="entry name" value="TM_PBP2"/>
    <property type="match status" value="1"/>
</dbReference>
<dbReference type="PROSITE" id="PS50928">
    <property type="entry name" value="ABC_TM1"/>
    <property type="match status" value="1"/>
</dbReference>
<dbReference type="InterPro" id="IPR005672">
    <property type="entry name" value="Phosphate_PstA"/>
</dbReference>
<dbReference type="AlphaFoldDB" id="A0A1J4TS01"/>
<dbReference type="GO" id="GO:0035435">
    <property type="term" value="P:phosphate ion transmembrane transport"/>
    <property type="evidence" value="ECO:0007669"/>
    <property type="project" value="InterPro"/>
</dbReference>
<evidence type="ECO:0000256" key="1">
    <source>
        <dbReference type="ARBA" id="ARBA00004651"/>
    </source>
</evidence>
<evidence type="ECO:0000256" key="5">
    <source>
        <dbReference type="ARBA" id="ARBA00022692"/>
    </source>
</evidence>
<dbReference type="Proteomes" id="UP000183120">
    <property type="component" value="Unassembled WGS sequence"/>
</dbReference>
<sequence length="276" mass="30090">MNPKLSQIIAKICLGLAMLFTISILIFIIIYILFHGLPILTYQFLSSPIQEMGKKGGIFPSIVSTLYLVITSVVVATPLGVGTAVYITEYTKKNKITDIIQFGSDCLAGIPSIIYGLFGFTFFVIFLGMGWSILSGSLTLAIMMLPTIIRTSEQAIRSVPQSYRDVTYSLGGSKWQGIKNIVIPKALPGILTGVILSMGRALSETAALIFTAGMSIRTPTSIFSSGRSMAVHFYTLAREGLSLPMAYGTASVLIISILFINFISYILMNQYLKKYS</sequence>
<dbReference type="Pfam" id="PF00528">
    <property type="entry name" value="BPD_transp_1"/>
    <property type="match status" value="1"/>
</dbReference>
<comment type="similarity">
    <text evidence="2 8">Belongs to the binding-protein-dependent transport system permease family. CysTW subfamily.</text>
</comment>
<dbReference type="NCBIfam" id="TIGR00974">
    <property type="entry name" value="3a0107s02c"/>
    <property type="match status" value="1"/>
</dbReference>
<evidence type="ECO:0000313" key="11">
    <source>
        <dbReference type="Proteomes" id="UP000183120"/>
    </source>
</evidence>
<keyword evidence="4 8" id="KW-1003">Cell membrane</keyword>
<keyword evidence="7 8" id="KW-0472">Membrane</keyword>
<dbReference type="GO" id="GO:0005886">
    <property type="term" value="C:plasma membrane"/>
    <property type="evidence" value="ECO:0007669"/>
    <property type="project" value="UniProtKB-SubCell"/>
</dbReference>
<evidence type="ECO:0000256" key="8">
    <source>
        <dbReference type="RuleBase" id="RU363043"/>
    </source>
</evidence>
<gene>
    <name evidence="10" type="ORF">AUJ73_03240</name>
</gene>
<feature type="transmembrane region" description="Helical" evidence="8">
    <location>
        <begin position="57"/>
        <end position="87"/>
    </location>
</feature>
<feature type="domain" description="ABC transmembrane type-1" evidence="9">
    <location>
        <begin position="62"/>
        <end position="264"/>
    </location>
</feature>